<sequence length="1678" mass="177679">MGRRQASAVVPEHQGSHDSPRPESSGSKSRRDRGTRSKQRADSSETSRAHATASSNARGDASNVRAVPLSTLSPASKEQANTKAMSHSRDQAASAHSNTGKSSAAGRTGGQDRSETQCPAAAAPRSRGSGTAAEGSRSQRDGGLPPRPQARGGQADQAMQGPEAPASNHERRNSQSEQRSRSGPKLSGAARKKLNRARQNAAGAAPSGNLAAAEEEDSSEGCMVCWGKCAHKDGSCPLLSLLPDDVLGRVLTLVGDGQRQYALTQILRYWERIRARPPAVPRLTAIRSLFCYFCDTEDHGSSRCPELAEMDAATFRCLLDAYDYGSFHGRSPADIYDDWEQGAAPPEVPLCSICRKEHHCVEECLWRRHATDKEFRERMAGLKPDQHRKPQEDSSASKGHEAAEPLPACSMPHASSAPPAKQLHAPGSSALTQSEPLAPSSSAAERQAPEAHDKGQSDPPYGGVAVRLSRNRSDGGCMHCSSPDHWMRKCPQLLPVLSSRLLGKMTTAYKEARPWQAREALEEAVGCRMCHEIGHSVHACPELKAASKEVRARLASLYKKGTVAEIEGMLSMERGIKGIPAGGAASLDISKDLDVPPGIIQAQQKPSQSTLFAKTASSHMGTSSEGTMSSNQSELTSPSASLPPDYMPYYMRDQLAARAAGLGGQGTPRAESQQCTQTTPARSVQGYAPVQVMPESSQQLANQQKGLPKQDNSSGQVQGLPSMPQPAHSLQMQQASQSLGARTVLVTPLAPSARSSRAAGQPSQPSSAAPLSKQDPLSGVGPDHRASLSKVHQPEASRVHDRDALDCSASPYGPDQSGAAWQHQGLDGHQSSLPSLKQAASQQHSIQASPAPLLQAKQALPSNNPDQRSLPSRQPAPQLPFKPDRQSGSVPVSYQAQMPQLPLHSSMPQQLLSVTELEGKQQGRDSPALRSMGASSTAARGKPPPGFLSISRGNSSPLQDGQVSDFGAAQLATSQLGASQAETGIAPVPGQVPHAQQHQEAHQMRLSVPSSGQKAEQEPRPAARAASPMPLPWLAPGAGNLQHVPPLPTQPPRQPAITRPPPRPLNDALGGRRDSQPASAPQQLGPVPIFPVQQSYFAEALTPSWDVHSSSSLPASPLKPAHSAGTASTTSGPIARPASAALASAAPARTASARAAPAPQLQHLSEDGNADIMAFLLHGVQRGAQQSSQAATVNHPSEKPAPRPAAPLQLEPPAASMPSSAEPEAKGVWGKPLSRAVRAAPTPIAALPDAPPRSKPAAQSRPSPAPATPAAQAEARPRPASPSAAGSAVGWAKVGKKTGKGGKAAVSENGTHQDAPAPSSPADSADDENLSAAIKASLEQQNYRNNHMISADGADSSATSLAAGPGLQNLTGEYNCFLNVVVQCLWHCRAFHKGFMGLPLPIVQEDPVLRELKSLFQAFDICPVGNLGKRTIDPTGLRVALAQLDAKRFAAGEMSDAAEVLAAVFERLEASEAGRAMVRAVFGCHIREQLHCYNCSRDTHPSAYCQFLYNASAAGIRAQGVDMQHDFNGCPPLGMVLHKLERATNRKSCDRDAGGCGRKSTLQVFLQGPQPRCFALQLVWESGQESGLDIRETLDIIQEDLDLGKVYLGTMEGEQCFHPCSMVCYYGRHYHAFVRKDGQWLSFDDATSNVVGSWSDIVRKCEIGKIQPAVLLFEATSG</sequence>
<dbReference type="Pfam" id="PF00443">
    <property type="entry name" value="UCH"/>
    <property type="match status" value="1"/>
</dbReference>
<feature type="compositionally biased region" description="Polar residues" evidence="3">
    <location>
        <begin position="951"/>
        <end position="962"/>
    </location>
</feature>
<feature type="compositionally biased region" description="Low complexity" evidence="3">
    <location>
        <begin position="200"/>
        <end position="212"/>
    </location>
</feature>
<dbReference type="InterPro" id="IPR001878">
    <property type="entry name" value="Znf_CCHC"/>
</dbReference>
<dbReference type="GO" id="GO:0016579">
    <property type="term" value="P:protein deubiquitination"/>
    <property type="evidence" value="ECO:0007669"/>
    <property type="project" value="InterPro"/>
</dbReference>
<feature type="compositionally biased region" description="Low complexity" evidence="3">
    <location>
        <begin position="1281"/>
        <end position="1293"/>
    </location>
</feature>
<dbReference type="InterPro" id="IPR028889">
    <property type="entry name" value="USP"/>
</dbReference>
<protein>
    <recommendedName>
        <fullName evidence="4">USP domain-containing protein</fullName>
    </recommendedName>
</protein>
<feature type="region of interest" description="Disordered" evidence="3">
    <location>
        <begin position="859"/>
        <end position="893"/>
    </location>
</feature>
<keyword evidence="1" id="KW-0833">Ubl conjugation pathway</keyword>
<feature type="compositionally biased region" description="Polar residues" evidence="3">
    <location>
        <begin position="603"/>
        <end position="640"/>
    </location>
</feature>
<feature type="compositionally biased region" description="Low complexity" evidence="3">
    <location>
        <begin position="1206"/>
        <end position="1222"/>
    </location>
</feature>
<feature type="compositionally biased region" description="Pro residues" evidence="3">
    <location>
        <begin position="1045"/>
        <end position="1064"/>
    </location>
</feature>
<feature type="region of interest" description="Disordered" evidence="3">
    <location>
        <begin position="1183"/>
        <end position="1228"/>
    </location>
</feature>
<dbReference type="PANTHER" id="PTHR22975:SF9">
    <property type="entry name" value="ECHINUS SPLICE FORM 3"/>
    <property type="match status" value="1"/>
</dbReference>
<feature type="region of interest" description="Disordered" evidence="3">
    <location>
        <begin position="380"/>
        <end position="468"/>
    </location>
</feature>
<dbReference type="GO" id="GO:0004843">
    <property type="term" value="F:cysteine-type deubiquitinase activity"/>
    <property type="evidence" value="ECO:0007669"/>
    <property type="project" value="InterPro"/>
</dbReference>
<feature type="region of interest" description="Disordered" evidence="3">
    <location>
        <begin position="661"/>
        <end position="682"/>
    </location>
</feature>
<dbReference type="InterPro" id="IPR036875">
    <property type="entry name" value="Znf_CCHC_sf"/>
</dbReference>
<keyword evidence="6" id="KW-1185">Reference proteome</keyword>
<feature type="compositionally biased region" description="Basic and acidic residues" evidence="3">
    <location>
        <begin position="782"/>
        <end position="805"/>
    </location>
</feature>
<feature type="compositionally biased region" description="Basic and acidic residues" evidence="3">
    <location>
        <begin position="168"/>
        <end position="180"/>
    </location>
</feature>
<keyword evidence="2" id="KW-0378">Hydrolase</keyword>
<organism evidence="5 6">
    <name type="scientific">Coccomyxa viridis</name>
    <dbReference type="NCBI Taxonomy" id="1274662"/>
    <lineage>
        <taxon>Eukaryota</taxon>
        <taxon>Viridiplantae</taxon>
        <taxon>Chlorophyta</taxon>
        <taxon>core chlorophytes</taxon>
        <taxon>Trebouxiophyceae</taxon>
        <taxon>Trebouxiophyceae incertae sedis</taxon>
        <taxon>Coccomyxaceae</taxon>
        <taxon>Coccomyxa</taxon>
    </lineage>
</organism>
<feature type="compositionally biased region" description="Low complexity" evidence="3">
    <location>
        <begin position="1314"/>
        <end position="1323"/>
    </location>
</feature>
<dbReference type="PANTHER" id="PTHR22975">
    <property type="entry name" value="UBIQUITIN SPECIFIC PROTEINASE"/>
    <property type="match status" value="1"/>
</dbReference>
<accession>A0AAV1I266</accession>
<feature type="region of interest" description="Disordered" evidence="3">
    <location>
        <begin position="1243"/>
        <end position="1328"/>
    </location>
</feature>
<feature type="compositionally biased region" description="Basic and acidic residues" evidence="3">
    <location>
        <begin position="447"/>
        <end position="456"/>
    </location>
</feature>
<feature type="region of interest" description="Disordered" evidence="3">
    <location>
        <begin position="603"/>
        <end position="644"/>
    </location>
</feature>
<feature type="compositionally biased region" description="Polar residues" evidence="3">
    <location>
        <begin position="670"/>
        <end position="682"/>
    </location>
</feature>
<feature type="compositionally biased region" description="Low complexity" evidence="3">
    <location>
        <begin position="434"/>
        <end position="445"/>
    </location>
</feature>
<feature type="compositionally biased region" description="Polar residues" evidence="3">
    <location>
        <begin position="695"/>
        <end position="719"/>
    </location>
</feature>
<name>A0AAV1I266_9CHLO</name>
<feature type="compositionally biased region" description="Basic and acidic residues" evidence="3">
    <location>
        <begin position="380"/>
        <end position="392"/>
    </location>
</feature>
<feature type="compositionally biased region" description="Low complexity" evidence="3">
    <location>
        <begin position="750"/>
        <end position="774"/>
    </location>
</feature>
<dbReference type="Gene3D" id="3.90.70.10">
    <property type="entry name" value="Cysteine proteinases"/>
    <property type="match status" value="1"/>
</dbReference>
<feature type="region of interest" description="Disordered" evidence="3">
    <location>
        <begin position="750"/>
        <end position="847"/>
    </location>
</feature>
<dbReference type="InterPro" id="IPR052398">
    <property type="entry name" value="Ubiquitin_hydrolase_53/54"/>
</dbReference>
<feature type="compositionally biased region" description="Polar residues" evidence="3">
    <location>
        <begin position="971"/>
        <end position="982"/>
    </location>
</feature>
<feature type="compositionally biased region" description="Polar residues" evidence="3">
    <location>
        <begin position="70"/>
        <end position="85"/>
    </location>
</feature>
<evidence type="ECO:0000256" key="2">
    <source>
        <dbReference type="ARBA" id="ARBA00022801"/>
    </source>
</evidence>
<feature type="region of interest" description="Disordered" evidence="3">
    <location>
        <begin position="916"/>
        <end position="1086"/>
    </location>
</feature>
<dbReference type="CDD" id="cd02257">
    <property type="entry name" value="Peptidase_C19"/>
    <property type="match status" value="1"/>
</dbReference>
<feature type="compositionally biased region" description="Polar residues" evidence="3">
    <location>
        <begin position="1183"/>
        <end position="1195"/>
    </location>
</feature>
<feature type="compositionally biased region" description="Basic and acidic residues" evidence="3">
    <location>
        <begin position="32"/>
        <end position="48"/>
    </location>
</feature>
<evidence type="ECO:0000256" key="3">
    <source>
        <dbReference type="SAM" id="MobiDB-lite"/>
    </source>
</evidence>
<comment type="caution">
    <text evidence="5">The sequence shown here is derived from an EMBL/GenBank/DDBJ whole genome shotgun (WGS) entry which is preliminary data.</text>
</comment>
<dbReference type="SMART" id="SM00343">
    <property type="entry name" value="ZnF_C2HC"/>
    <property type="match status" value="4"/>
</dbReference>
<dbReference type="SUPFAM" id="SSF57756">
    <property type="entry name" value="Retrovirus zinc finger-like domains"/>
    <property type="match status" value="1"/>
</dbReference>
<dbReference type="GO" id="GO:0003676">
    <property type="term" value="F:nucleic acid binding"/>
    <property type="evidence" value="ECO:0007669"/>
    <property type="project" value="InterPro"/>
</dbReference>
<feature type="region of interest" description="Disordered" evidence="3">
    <location>
        <begin position="695"/>
        <end position="736"/>
    </location>
</feature>
<dbReference type="InterPro" id="IPR001394">
    <property type="entry name" value="Peptidase_C19_UCH"/>
</dbReference>
<feature type="compositionally biased region" description="Low complexity" evidence="3">
    <location>
        <begin position="838"/>
        <end position="847"/>
    </location>
</feature>
<dbReference type="Gene3D" id="4.10.60.10">
    <property type="entry name" value="Zinc finger, CCHC-type"/>
    <property type="match status" value="1"/>
</dbReference>
<evidence type="ECO:0000313" key="5">
    <source>
        <dbReference type="EMBL" id="CAK0774072.1"/>
    </source>
</evidence>
<feature type="compositionally biased region" description="Low complexity" evidence="3">
    <location>
        <begin position="1108"/>
        <end position="1124"/>
    </location>
</feature>
<feature type="region of interest" description="Disordered" evidence="3">
    <location>
        <begin position="1106"/>
        <end position="1134"/>
    </location>
</feature>
<dbReference type="GO" id="GO:0008270">
    <property type="term" value="F:zinc ion binding"/>
    <property type="evidence" value="ECO:0007669"/>
    <property type="project" value="InterPro"/>
</dbReference>
<feature type="compositionally biased region" description="Polar residues" evidence="3">
    <location>
        <begin position="860"/>
        <end position="872"/>
    </location>
</feature>
<proteinExistence type="predicted"/>
<dbReference type="SUPFAM" id="SSF54001">
    <property type="entry name" value="Cysteine proteinases"/>
    <property type="match status" value="1"/>
</dbReference>
<feature type="region of interest" description="Disordered" evidence="3">
    <location>
        <begin position="1"/>
        <end position="212"/>
    </location>
</feature>
<evidence type="ECO:0000256" key="1">
    <source>
        <dbReference type="ARBA" id="ARBA00022786"/>
    </source>
</evidence>
<gene>
    <name evidence="5" type="ORF">CVIRNUC_004131</name>
</gene>
<dbReference type="PROSITE" id="PS50235">
    <property type="entry name" value="USP_3"/>
    <property type="match status" value="1"/>
</dbReference>
<reference evidence="5 6" key="1">
    <citation type="submission" date="2023-10" db="EMBL/GenBank/DDBJ databases">
        <authorList>
            <person name="Maclean D."/>
            <person name="Macfadyen A."/>
        </authorList>
    </citation>
    <scope>NUCLEOTIDE SEQUENCE [LARGE SCALE GENOMIC DNA]</scope>
</reference>
<feature type="domain" description="USP" evidence="4">
    <location>
        <begin position="1365"/>
        <end position="1676"/>
    </location>
</feature>
<dbReference type="InterPro" id="IPR038765">
    <property type="entry name" value="Papain-like_cys_pep_sf"/>
</dbReference>
<dbReference type="EMBL" id="CAUYUE010000005">
    <property type="protein sequence ID" value="CAK0774072.1"/>
    <property type="molecule type" value="Genomic_DNA"/>
</dbReference>
<dbReference type="Proteomes" id="UP001314263">
    <property type="component" value="Unassembled WGS sequence"/>
</dbReference>
<feature type="compositionally biased region" description="Low complexity" evidence="3">
    <location>
        <begin position="1255"/>
        <end position="1274"/>
    </location>
</feature>
<evidence type="ECO:0000259" key="4">
    <source>
        <dbReference type="PROSITE" id="PS50235"/>
    </source>
</evidence>
<evidence type="ECO:0000313" key="6">
    <source>
        <dbReference type="Proteomes" id="UP001314263"/>
    </source>
</evidence>